<evidence type="ECO:0000313" key="1">
    <source>
        <dbReference type="EMBL" id="MBE9662703.1"/>
    </source>
</evidence>
<dbReference type="PIRSF" id="PIRSF008546">
    <property type="entry name" value="UCP008546"/>
    <property type="match status" value="1"/>
</dbReference>
<dbReference type="SUPFAM" id="SSF140736">
    <property type="entry name" value="Rv1873-like"/>
    <property type="match status" value="1"/>
</dbReference>
<keyword evidence="2" id="KW-1185">Reference proteome</keyword>
<dbReference type="Pfam" id="PF08837">
    <property type="entry name" value="DUF1810"/>
    <property type="match status" value="1"/>
</dbReference>
<dbReference type="AlphaFoldDB" id="A0A929PWC7"/>
<gene>
    <name evidence="1" type="ORF">IRJ16_12490</name>
</gene>
<name>A0A929PWC7_9SPHI</name>
<sequence length="140" mass="15808">MTDHATGLDRFIKAQENEYAIALAEIKAGRKRSHWMWYIFPQIAGLGMSDMSRRYAIRDIEEADAYLHHPLLGARIVEISNALVQLDETDPHAIFGSPDDMKLRSSMTLFAAVEGADPVFNKVLDKLFKGTQDQETLTKL</sequence>
<protein>
    <submittedName>
        <fullName evidence="1">DUF1810 domain-containing protein</fullName>
    </submittedName>
</protein>
<reference evidence="1" key="1">
    <citation type="submission" date="2020-10" db="EMBL/GenBank/DDBJ databases">
        <title>Mucilaginibacter mali sp. nov., isolated from rhizosphere soil of apple orchard.</title>
        <authorList>
            <person name="Lee J.-S."/>
            <person name="Kim H.S."/>
            <person name="Kim J.-S."/>
        </authorList>
    </citation>
    <scope>NUCLEOTIDE SEQUENCE</scope>
    <source>
        <strain evidence="1">KCTC 22746</strain>
    </source>
</reference>
<dbReference type="InterPro" id="IPR036287">
    <property type="entry name" value="Rv1873-like_sf"/>
</dbReference>
<comment type="caution">
    <text evidence="1">The sequence shown here is derived from an EMBL/GenBank/DDBJ whole genome shotgun (WGS) entry which is preliminary data.</text>
</comment>
<evidence type="ECO:0000313" key="2">
    <source>
        <dbReference type="Proteomes" id="UP000622475"/>
    </source>
</evidence>
<proteinExistence type="predicted"/>
<dbReference type="Gene3D" id="1.25.40.380">
    <property type="entry name" value="Protein of unknown function DUF1810"/>
    <property type="match status" value="1"/>
</dbReference>
<dbReference type="InterPro" id="IPR014937">
    <property type="entry name" value="DUF1810"/>
</dbReference>
<accession>A0A929PWC7</accession>
<dbReference type="EMBL" id="JADFFL010000004">
    <property type="protein sequence ID" value="MBE9662703.1"/>
    <property type="molecule type" value="Genomic_DNA"/>
</dbReference>
<dbReference type="Proteomes" id="UP000622475">
    <property type="component" value="Unassembled WGS sequence"/>
</dbReference>
<dbReference type="RefSeq" id="WP_194111913.1">
    <property type="nucleotide sequence ID" value="NZ_JADFFL010000004.1"/>
</dbReference>
<organism evidence="1 2">
    <name type="scientific">Mucilaginibacter myungsuensis</name>
    <dbReference type="NCBI Taxonomy" id="649104"/>
    <lineage>
        <taxon>Bacteria</taxon>
        <taxon>Pseudomonadati</taxon>
        <taxon>Bacteroidota</taxon>
        <taxon>Sphingobacteriia</taxon>
        <taxon>Sphingobacteriales</taxon>
        <taxon>Sphingobacteriaceae</taxon>
        <taxon>Mucilaginibacter</taxon>
    </lineage>
</organism>